<reference evidence="2 3" key="1">
    <citation type="submission" date="2016-02" db="EMBL/GenBank/DDBJ databases">
        <authorList>
            <person name="Wen L."/>
            <person name="He K."/>
            <person name="Yang H."/>
        </authorList>
    </citation>
    <scope>NUCLEOTIDE SEQUENCE [LARGE SCALE GENOMIC DNA]</scope>
    <source>
        <strain evidence="2 3">CZ1127</strain>
    </source>
</reference>
<dbReference type="PROSITE" id="PS51257">
    <property type="entry name" value="PROKAR_LIPOPROTEIN"/>
    <property type="match status" value="1"/>
</dbReference>
<accession>A0A1B1Y956</accession>
<dbReference type="Proteomes" id="UP000092967">
    <property type="component" value="Chromosome"/>
</dbReference>
<feature type="signal peptide" evidence="1">
    <location>
        <begin position="1"/>
        <end position="21"/>
    </location>
</feature>
<dbReference type="AlphaFoldDB" id="A0A1B1Y956"/>
<dbReference type="EMBL" id="CP014224">
    <property type="protein sequence ID" value="ANW97286.1"/>
    <property type="molecule type" value="Genomic_DNA"/>
</dbReference>
<evidence type="ECO:0008006" key="4">
    <source>
        <dbReference type="Google" id="ProtNLM"/>
    </source>
</evidence>
<keyword evidence="3" id="KW-1185">Reference proteome</keyword>
<organism evidence="2 3">
    <name type="scientific">Wenyingzhuangia fucanilytica</name>
    <dbReference type="NCBI Taxonomy" id="1790137"/>
    <lineage>
        <taxon>Bacteria</taxon>
        <taxon>Pseudomonadati</taxon>
        <taxon>Bacteroidota</taxon>
        <taxon>Flavobacteriia</taxon>
        <taxon>Flavobacteriales</taxon>
        <taxon>Flavobacteriaceae</taxon>
        <taxon>Wenyingzhuangia</taxon>
    </lineage>
</organism>
<protein>
    <recommendedName>
        <fullName evidence="4">Bor protein</fullName>
    </recommendedName>
</protein>
<evidence type="ECO:0000313" key="3">
    <source>
        <dbReference type="Proteomes" id="UP000092967"/>
    </source>
</evidence>
<dbReference type="InterPro" id="IPR010438">
    <property type="entry name" value="Lambda_Bor"/>
</dbReference>
<dbReference type="RefSeq" id="WP_068828352.1">
    <property type="nucleotide sequence ID" value="NZ_CP014224.1"/>
</dbReference>
<dbReference type="STRING" id="1790137.AXE80_13720"/>
<dbReference type="OrthoDB" id="1453440at2"/>
<name>A0A1B1Y956_9FLAO</name>
<gene>
    <name evidence="2" type="ORF">AXE80_13720</name>
</gene>
<proteinExistence type="predicted"/>
<evidence type="ECO:0000313" key="2">
    <source>
        <dbReference type="EMBL" id="ANW97286.1"/>
    </source>
</evidence>
<sequence>MKKIIAITVLSFALTSCYVHEYTIGKGAQTNIKKTKMNHFLIEGLAPISTAQPEEMAKGAKDYTVKTRFTFVDYLLRTITYGVYTPTTTTVTK</sequence>
<keyword evidence="1" id="KW-0732">Signal</keyword>
<feature type="chain" id="PRO_5008532731" description="Bor protein" evidence="1">
    <location>
        <begin position="22"/>
        <end position="93"/>
    </location>
</feature>
<dbReference type="Pfam" id="PF06291">
    <property type="entry name" value="Lambda_Bor"/>
    <property type="match status" value="1"/>
</dbReference>
<evidence type="ECO:0000256" key="1">
    <source>
        <dbReference type="SAM" id="SignalP"/>
    </source>
</evidence>
<dbReference type="KEGG" id="wfu:AXE80_13720"/>